<dbReference type="RefSeq" id="XP_021857408.1">
    <property type="nucleotide sequence ID" value="XM_022001716.2"/>
</dbReference>
<feature type="region of interest" description="Disordered" evidence="9">
    <location>
        <begin position="39"/>
        <end position="71"/>
    </location>
</feature>
<dbReference type="CDD" id="cd22209">
    <property type="entry name" value="EMC10"/>
    <property type="match status" value="1"/>
</dbReference>
<keyword evidence="5 10" id="KW-0732">Signal</keyword>
<dbReference type="GeneID" id="110796638"/>
<reference evidence="12" key="2">
    <citation type="submission" date="2025-08" db="UniProtKB">
        <authorList>
            <consortium name="RefSeq"/>
        </authorList>
    </citation>
    <scope>IDENTIFICATION</scope>
    <source>
        <tissue evidence="12">Leaf</tissue>
    </source>
</reference>
<keyword evidence="11" id="KW-1185">Reference proteome</keyword>
<dbReference type="GO" id="GO:0005789">
    <property type="term" value="C:endoplasmic reticulum membrane"/>
    <property type="evidence" value="ECO:0007669"/>
    <property type="project" value="UniProtKB-SubCell"/>
</dbReference>
<name>A0A9R0K4G9_SPIOL</name>
<comment type="subcellular location">
    <subcellularLocation>
        <location evidence="1">Endoplasmic reticulum membrane</location>
        <topology evidence="1">Single-pass type I membrane protein</topology>
    </subcellularLocation>
</comment>
<evidence type="ECO:0000313" key="11">
    <source>
        <dbReference type="Proteomes" id="UP000813463"/>
    </source>
</evidence>
<dbReference type="Proteomes" id="UP000813463">
    <property type="component" value="Chromosome 4"/>
</dbReference>
<keyword evidence="7" id="KW-1133">Transmembrane helix</keyword>
<organism evidence="11 12">
    <name type="scientific">Spinacia oleracea</name>
    <name type="common">Spinach</name>
    <dbReference type="NCBI Taxonomy" id="3562"/>
    <lineage>
        <taxon>Eukaryota</taxon>
        <taxon>Viridiplantae</taxon>
        <taxon>Streptophyta</taxon>
        <taxon>Embryophyta</taxon>
        <taxon>Tracheophyta</taxon>
        <taxon>Spermatophyta</taxon>
        <taxon>Magnoliopsida</taxon>
        <taxon>eudicotyledons</taxon>
        <taxon>Gunneridae</taxon>
        <taxon>Pentapetalae</taxon>
        <taxon>Caryophyllales</taxon>
        <taxon>Chenopodiaceae</taxon>
        <taxon>Chenopodioideae</taxon>
        <taxon>Anserineae</taxon>
        <taxon>Spinacia</taxon>
    </lineage>
</organism>
<dbReference type="AlphaFoldDB" id="A0A9R0K4G9"/>
<dbReference type="KEGG" id="soe:110796638"/>
<protein>
    <recommendedName>
        <fullName evidence="3">ER membrane protein complex subunit 10</fullName>
    </recommendedName>
</protein>
<evidence type="ECO:0000256" key="1">
    <source>
        <dbReference type="ARBA" id="ARBA00004115"/>
    </source>
</evidence>
<evidence type="ECO:0000256" key="5">
    <source>
        <dbReference type="ARBA" id="ARBA00022729"/>
    </source>
</evidence>
<reference evidence="11" key="1">
    <citation type="journal article" date="2021" name="Nat. Commun.">
        <title>Genomic analyses provide insights into spinach domestication and the genetic basis of agronomic traits.</title>
        <authorList>
            <person name="Cai X."/>
            <person name="Sun X."/>
            <person name="Xu C."/>
            <person name="Sun H."/>
            <person name="Wang X."/>
            <person name="Ge C."/>
            <person name="Zhang Z."/>
            <person name="Wang Q."/>
            <person name="Fei Z."/>
            <person name="Jiao C."/>
            <person name="Wang Q."/>
        </authorList>
    </citation>
    <scope>NUCLEOTIDE SEQUENCE [LARGE SCALE GENOMIC DNA]</scope>
    <source>
        <strain evidence="11">cv. Varoflay</strain>
    </source>
</reference>
<dbReference type="OrthoDB" id="1894652at2759"/>
<gene>
    <name evidence="12" type="primary">LOC110796638</name>
</gene>
<keyword evidence="4" id="KW-0812">Transmembrane</keyword>
<feature type="chain" id="PRO_5040435760" description="ER membrane protein complex subunit 10" evidence="10">
    <location>
        <begin position="17"/>
        <end position="294"/>
    </location>
</feature>
<feature type="signal peptide" evidence="10">
    <location>
        <begin position="1"/>
        <end position="16"/>
    </location>
</feature>
<evidence type="ECO:0000256" key="6">
    <source>
        <dbReference type="ARBA" id="ARBA00022824"/>
    </source>
</evidence>
<keyword evidence="8" id="KW-0472">Membrane</keyword>
<proteinExistence type="inferred from homology"/>
<evidence type="ECO:0000256" key="8">
    <source>
        <dbReference type="ARBA" id="ARBA00023136"/>
    </source>
</evidence>
<evidence type="ECO:0000256" key="4">
    <source>
        <dbReference type="ARBA" id="ARBA00022692"/>
    </source>
</evidence>
<comment type="similarity">
    <text evidence="2">Belongs to the EMC10 family.</text>
</comment>
<accession>A0A9R0K4G9</accession>
<evidence type="ECO:0000313" key="12">
    <source>
        <dbReference type="RefSeq" id="XP_021857408.1"/>
    </source>
</evidence>
<evidence type="ECO:0000256" key="9">
    <source>
        <dbReference type="SAM" id="MobiDB-lite"/>
    </source>
</evidence>
<evidence type="ECO:0000256" key="3">
    <source>
        <dbReference type="ARBA" id="ARBA00020105"/>
    </source>
</evidence>
<dbReference type="Pfam" id="PF21203">
    <property type="entry name" value="ECM10"/>
    <property type="match status" value="1"/>
</dbReference>
<keyword evidence="6" id="KW-0256">Endoplasmic reticulum</keyword>
<evidence type="ECO:0000256" key="2">
    <source>
        <dbReference type="ARBA" id="ARBA00007695"/>
    </source>
</evidence>
<dbReference type="PANTHER" id="PTHR21397">
    <property type="entry name" value="CHROMATIN COMPLEXES SUBUNIT BAP18-RELATED"/>
    <property type="match status" value="1"/>
</dbReference>
<evidence type="ECO:0000256" key="7">
    <source>
        <dbReference type="ARBA" id="ARBA00022989"/>
    </source>
</evidence>
<sequence>MRIPLSLLLLITLTFSLLVSHSISFQSDELLLDDDEFEGAPKKQSSDLPRSSPQTTATTTTTTRRRSSDSDIDTKLQFTVEHAFGDSQFSHAGTFSARLKSWSHGGQTLTKLRFSRNALTEPEKEQFKELLQTDDFYKIRLPSNVLSPPGRNYTVSAVKARCLAREALDEHFVIHMEGVNILAVNYGSLGACPYPRQLKMPSKWSFNSYPVLKYSELAPRTPVFIEETPEETAESELKNQPERSFWAKYWMYLIPLGLMIMNGMTQALNVPEEQAGQAGGQQPARAPAAPVRRR</sequence>
<evidence type="ECO:0000256" key="10">
    <source>
        <dbReference type="SAM" id="SignalP"/>
    </source>
</evidence>
<dbReference type="PANTHER" id="PTHR21397:SF4">
    <property type="entry name" value="ER MEMBRANE PROTEIN COMPLEX SUBUNIT 10"/>
    <property type="match status" value="1"/>
</dbReference>
<feature type="region of interest" description="Disordered" evidence="9">
    <location>
        <begin position="273"/>
        <end position="294"/>
    </location>
</feature>